<dbReference type="AlphaFoldDB" id="A0AB37UK18"/>
<evidence type="ECO:0000256" key="2">
    <source>
        <dbReference type="ARBA" id="ARBA00006171"/>
    </source>
</evidence>
<proteinExistence type="inferred from homology"/>
<evidence type="ECO:0000256" key="3">
    <source>
        <dbReference type="ARBA" id="ARBA00022723"/>
    </source>
</evidence>
<keyword evidence="7" id="KW-1185">Reference proteome</keyword>
<evidence type="ECO:0000256" key="4">
    <source>
        <dbReference type="ARBA" id="ARBA00022842"/>
    </source>
</evidence>
<dbReference type="PRINTS" id="PR00413">
    <property type="entry name" value="HADHALOGNASE"/>
</dbReference>
<name>A0AB37UK18_9CYAN</name>
<dbReference type="InterPro" id="IPR051600">
    <property type="entry name" value="Beta-PGM-like"/>
</dbReference>
<dbReference type="InterPro" id="IPR036412">
    <property type="entry name" value="HAD-like_sf"/>
</dbReference>
<dbReference type="PANTHER" id="PTHR46193">
    <property type="entry name" value="6-PHOSPHOGLUCONATE PHOSPHATASE"/>
    <property type="match status" value="1"/>
</dbReference>
<dbReference type="GO" id="GO:0016787">
    <property type="term" value="F:hydrolase activity"/>
    <property type="evidence" value="ECO:0007669"/>
    <property type="project" value="UniProtKB-KW"/>
</dbReference>
<sequence length="231" mass="25613">MTMLAAILYDLDGTIVNTDPLHFRIWQALLKEHGIEIDEEFYKNRMSGRLNPFIVRDLFPEFSSEEVIKFSDRKEAEFRELAAELTPIPGLLEVIAWADERGIKQAVVTNAPPENAKHMLSVLNLEHRFERVFVSQEIGMAKPDPGPYLYALAYFGLNAQQALVFEDSPSGIRSAVGAGISTVGIASSQTPSELYDLGVMLAIPDFKDSQLWKLLGKSGVGSRRVGVGEES</sequence>
<keyword evidence="4" id="KW-0460">Magnesium</keyword>
<dbReference type="SFLD" id="SFLDG01129">
    <property type="entry name" value="C1.5:_HAD__Beta-PGM__Phosphata"/>
    <property type="match status" value="1"/>
</dbReference>
<evidence type="ECO:0000313" key="7">
    <source>
        <dbReference type="Proteomes" id="UP000282574"/>
    </source>
</evidence>
<accession>A0AB37UK18</accession>
<dbReference type="InterPro" id="IPR006439">
    <property type="entry name" value="HAD-SF_hydro_IA"/>
</dbReference>
<dbReference type="GO" id="GO:0046872">
    <property type="term" value="F:metal ion binding"/>
    <property type="evidence" value="ECO:0007669"/>
    <property type="project" value="UniProtKB-KW"/>
</dbReference>
<evidence type="ECO:0000256" key="5">
    <source>
        <dbReference type="ARBA" id="ARBA00023277"/>
    </source>
</evidence>
<protein>
    <submittedName>
        <fullName evidence="6">Hydrolase</fullName>
    </submittedName>
</protein>
<dbReference type="InterPro" id="IPR023198">
    <property type="entry name" value="PGP-like_dom2"/>
</dbReference>
<dbReference type="Gene3D" id="1.10.150.240">
    <property type="entry name" value="Putative phosphatase, domain 2"/>
    <property type="match status" value="1"/>
</dbReference>
<comment type="caution">
    <text evidence="6">The sequence shown here is derived from an EMBL/GenBank/DDBJ whole genome shotgun (WGS) entry which is preliminary data.</text>
</comment>
<keyword evidence="5" id="KW-0119">Carbohydrate metabolism</keyword>
<dbReference type="SUPFAM" id="SSF56784">
    <property type="entry name" value="HAD-like"/>
    <property type="match status" value="1"/>
</dbReference>
<evidence type="ECO:0000256" key="1">
    <source>
        <dbReference type="ARBA" id="ARBA00001946"/>
    </source>
</evidence>
<dbReference type="PANTHER" id="PTHR46193:SF18">
    <property type="entry name" value="HEXITOL PHOSPHATASE B"/>
    <property type="match status" value="1"/>
</dbReference>
<dbReference type="SFLD" id="SFLDS00003">
    <property type="entry name" value="Haloacid_Dehalogenase"/>
    <property type="match status" value="1"/>
</dbReference>
<dbReference type="PROSITE" id="PS01228">
    <property type="entry name" value="COF_1"/>
    <property type="match status" value="1"/>
</dbReference>
<dbReference type="EMBL" id="RSCK01000021">
    <property type="protein sequence ID" value="RUT11762.1"/>
    <property type="molecule type" value="Genomic_DNA"/>
</dbReference>
<organism evidence="6 7">
    <name type="scientific">Chroococcidiopsis cubana SAG 39.79</name>
    <dbReference type="NCBI Taxonomy" id="388085"/>
    <lineage>
        <taxon>Bacteria</taxon>
        <taxon>Bacillati</taxon>
        <taxon>Cyanobacteriota</taxon>
        <taxon>Cyanophyceae</taxon>
        <taxon>Chroococcidiopsidales</taxon>
        <taxon>Chroococcidiopsidaceae</taxon>
        <taxon>Chroococcidiopsis</taxon>
    </lineage>
</organism>
<reference evidence="6 7" key="1">
    <citation type="journal article" date="2019" name="Genome Biol. Evol.">
        <title>Day and night: Metabolic profiles and evolutionary relationships of six axenic non-marine cyanobacteria.</title>
        <authorList>
            <person name="Will S.E."/>
            <person name="Henke P."/>
            <person name="Boedeker C."/>
            <person name="Huang S."/>
            <person name="Brinkmann H."/>
            <person name="Rohde M."/>
            <person name="Jarek M."/>
            <person name="Friedl T."/>
            <person name="Seufert S."/>
            <person name="Schumacher M."/>
            <person name="Overmann J."/>
            <person name="Neumann-Schaal M."/>
            <person name="Petersen J."/>
        </authorList>
    </citation>
    <scope>NUCLEOTIDE SEQUENCE [LARGE SCALE GENOMIC DNA]</scope>
    <source>
        <strain evidence="6 7">SAG 39.79</strain>
    </source>
</reference>
<dbReference type="InterPro" id="IPR041492">
    <property type="entry name" value="HAD_2"/>
</dbReference>
<comment type="cofactor">
    <cofactor evidence="1">
        <name>Mg(2+)</name>
        <dbReference type="ChEBI" id="CHEBI:18420"/>
    </cofactor>
</comment>
<dbReference type="Proteomes" id="UP000282574">
    <property type="component" value="Unassembled WGS sequence"/>
</dbReference>
<gene>
    <name evidence="6" type="ORF">DSM107010_29390</name>
</gene>
<dbReference type="InterPro" id="IPR023214">
    <property type="entry name" value="HAD_sf"/>
</dbReference>
<comment type="similarity">
    <text evidence="2">Belongs to the HAD-like hydrolase superfamily. CbbY/CbbZ/Gph/YieH family.</text>
</comment>
<dbReference type="Gene3D" id="3.40.50.1000">
    <property type="entry name" value="HAD superfamily/HAD-like"/>
    <property type="match status" value="1"/>
</dbReference>
<dbReference type="SFLD" id="SFLDG01135">
    <property type="entry name" value="C1.5.6:_HAD__Beta-PGM__Phospha"/>
    <property type="match status" value="1"/>
</dbReference>
<keyword evidence="6" id="KW-0378">Hydrolase</keyword>
<dbReference type="NCBIfam" id="TIGR01509">
    <property type="entry name" value="HAD-SF-IA-v3"/>
    <property type="match status" value="1"/>
</dbReference>
<keyword evidence="3" id="KW-0479">Metal-binding</keyword>
<dbReference type="Pfam" id="PF13419">
    <property type="entry name" value="HAD_2"/>
    <property type="match status" value="1"/>
</dbReference>
<evidence type="ECO:0000313" key="6">
    <source>
        <dbReference type="EMBL" id="RUT11762.1"/>
    </source>
</evidence>